<dbReference type="AlphaFoldDB" id="A0A1H8H528"/>
<name>A0A1H8H528_9RHOB</name>
<organism evidence="1 2">
    <name type="scientific">Paracoccus alcaliphilus</name>
    <dbReference type="NCBI Taxonomy" id="34002"/>
    <lineage>
        <taxon>Bacteria</taxon>
        <taxon>Pseudomonadati</taxon>
        <taxon>Pseudomonadota</taxon>
        <taxon>Alphaproteobacteria</taxon>
        <taxon>Rhodobacterales</taxon>
        <taxon>Paracoccaceae</taxon>
        <taxon>Paracoccus</taxon>
    </lineage>
</organism>
<dbReference type="OrthoDB" id="7836166at2"/>
<reference evidence="1 2" key="1">
    <citation type="submission" date="2016-10" db="EMBL/GenBank/DDBJ databases">
        <authorList>
            <person name="de Groot N.N."/>
        </authorList>
    </citation>
    <scope>NUCLEOTIDE SEQUENCE [LARGE SCALE GENOMIC DNA]</scope>
    <source>
        <strain evidence="1 2">DSM 8512</strain>
    </source>
</reference>
<dbReference type="EMBL" id="FODE01000008">
    <property type="protein sequence ID" value="SEN51346.1"/>
    <property type="molecule type" value="Genomic_DNA"/>
</dbReference>
<protein>
    <recommendedName>
        <fullName evidence="3">Peptidase S74 domain-containing protein</fullName>
    </recommendedName>
</protein>
<evidence type="ECO:0008006" key="3">
    <source>
        <dbReference type="Google" id="ProtNLM"/>
    </source>
</evidence>
<proteinExistence type="predicted"/>
<dbReference type="STRING" id="34002.SAMN04489859_1008125"/>
<evidence type="ECO:0000313" key="1">
    <source>
        <dbReference type="EMBL" id="SEN51346.1"/>
    </source>
</evidence>
<sequence>MKAPKAPDPYDTAQAQAGMNRDTAITQGQMNMIDTVNPWGSTIYDQTGENTFTDSQGNVVTTPKYTQTTNLSPSQQAIFDRTQAAEQNLAQIAQDQSGFLTDYLKGGIDLSGVPGLQSSYGPGYNPNFNGNLGLQTDAGLQTSVGPGYATSYAGADDFSADRQRYEDALWDRTAGDRSAQEAQMRTTLANKGIKEGSAAWNAEMERMQRQNTDARMATIMAGGQEQQRMVDMSRQAAMFGNDSILGRFGAENAAQLAGAQFGNDALAQQGMFGMGAQQAQNAAVAGQAGFNNAARQQGVAEQFAQRNQPLNEITALLSGSQVSNPAQMSAATPQTGVANTNIAGMIQQDYQNRLGASQGAMGGLFGLGGSLLGAAGNAGGFGALFSDERLKTDVQRVGTTDGGVPVYTYRYIWGGPVMMGVMAQDVPEAAIQDESGFLKVDYSRVN</sequence>
<keyword evidence="2" id="KW-1185">Reference proteome</keyword>
<accession>A0A1H8H528</accession>
<dbReference type="RefSeq" id="WP_090611321.1">
    <property type="nucleotide sequence ID" value="NZ_CP067124.1"/>
</dbReference>
<evidence type="ECO:0000313" key="2">
    <source>
        <dbReference type="Proteomes" id="UP000199054"/>
    </source>
</evidence>
<dbReference type="Proteomes" id="UP000199054">
    <property type="component" value="Unassembled WGS sequence"/>
</dbReference>
<gene>
    <name evidence="1" type="ORF">SAMN04489859_1008125</name>
</gene>